<dbReference type="InterPro" id="IPR036291">
    <property type="entry name" value="NAD(P)-bd_dom_sf"/>
</dbReference>
<dbReference type="InterPro" id="IPR002347">
    <property type="entry name" value="SDR_fam"/>
</dbReference>
<dbReference type="PANTHER" id="PTHR44196">
    <property type="entry name" value="DEHYDROGENASE/REDUCTASE SDR FAMILY MEMBER 7B"/>
    <property type="match status" value="1"/>
</dbReference>
<dbReference type="Proteomes" id="UP001183414">
    <property type="component" value="Unassembled WGS sequence"/>
</dbReference>
<dbReference type="EMBL" id="JAVREQ010000001">
    <property type="protein sequence ID" value="MDT0377662.1"/>
    <property type="molecule type" value="Genomic_DNA"/>
</dbReference>
<dbReference type="PRINTS" id="PR00080">
    <property type="entry name" value="SDRFAMILY"/>
</dbReference>
<dbReference type="Gene3D" id="3.40.50.720">
    <property type="entry name" value="NAD(P)-binding Rossmann-like Domain"/>
    <property type="match status" value="1"/>
</dbReference>
<dbReference type="SMART" id="SM00822">
    <property type="entry name" value="PKS_KR"/>
    <property type="match status" value="1"/>
</dbReference>
<evidence type="ECO:0000259" key="4">
    <source>
        <dbReference type="SMART" id="SM00822"/>
    </source>
</evidence>
<evidence type="ECO:0000256" key="3">
    <source>
        <dbReference type="RuleBase" id="RU000363"/>
    </source>
</evidence>
<accession>A0ABU2NMF8</accession>
<dbReference type="Pfam" id="PF00106">
    <property type="entry name" value="adh_short"/>
    <property type="match status" value="1"/>
</dbReference>
<comment type="similarity">
    <text evidence="1 3">Belongs to the short-chain dehydrogenases/reductases (SDR) family.</text>
</comment>
<gene>
    <name evidence="5" type="ORF">RM572_02600</name>
</gene>
<dbReference type="SUPFAM" id="SSF51735">
    <property type="entry name" value="NAD(P)-binding Rossmann-fold domains"/>
    <property type="match status" value="1"/>
</dbReference>
<keyword evidence="6" id="KW-1185">Reference proteome</keyword>
<proteinExistence type="inferred from homology"/>
<dbReference type="InterPro" id="IPR057326">
    <property type="entry name" value="KR_dom"/>
</dbReference>
<reference evidence="6" key="1">
    <citation type="submission" date="2023-07" db="EMBL/GenBank/DDBJ databases">
        <title>30 novel species of actinomycetes from the DSMZ collection.</title>
        <authorList>
            <person name="Nouioui I."/>
        </authorList>
    </citation>
    <scope>NUCLEOTIDE SEQUENCE [LARGE SCALE GENOMIC DNA]</scope>
    <source>
        <strain evidence="6">DSM 42041</strain>
    </source>
</reference>
<feature type="domain" description="Ketoreductase" evidence="4">
    <location>
        <begin position="7"/>
        <end position="191"/>
    </location>
</feature>
<dbReference type="PROSITE" id="PS00061">
    <property type="entry name" value="ADH_SHORT"/>
    <property type="match status" value="1"/>
</dbReference>
<keyword evidence="2" id="KW-0560">Oxidoreductase</keyword>
<dbReference type="PRINTS" id="PR00081">
    <property type="entry name" value="GDHRDH"/>
</dbReference>
<comment type="caution">
    <text evidence="5">The sequence shown here is derived from an EMBL/GenBank/DDBJ whole genome shotgun (WGS) entry which is preliminary data.</text>
</comment>
<evidence type="ECO:0000313" key="5">
    <source>
        <dbReference type="EMBL" id="MDT0377662.1"/>
    </source>
</evidence>
<dbReference type="RefSeq" id="WP_311671599.1">
    <property type="nucleotide sequence ID" value="NZ_JAVREQ010000001.1"/>
</dbReference>
<protein>
    <submittedName>
        <fullName evidence="5">SDR family NAD(P)-dependent oxidoreductase</fullName>
    </submittedName>
</protein>
<evidence type="ECO:0000256" key="2">
    <source>
        <dbReference type="ARBA" id="ARBA00023002"/>
    </source>
</evidence>
<evidence type="ECO:0000256" key="1">
    <source>
        <dbReference type="ARBA" id="ARBA00006484"/>
    </source>
</evidence>
<name>A0ABU2NMF8_9ACTN</name>
<evidence type="ECO:0000313" key="6">
    <source>
        <dbReference type="Proteomes" id="UP001183414"/>
    </source>
</evidence>
<dbReference type="InterPro" id="IPR020904">
    <property type="entry name" value="Sc_DH/Rdtase_CS"/>
</dbReference>
<organism evidence="5 6">
    <name type="scientific">Streptomyces hazeniae</name>
    <dbReference type="NCBI Taxonomy" id="3075538"/>
    <lineage>
        <taxon>Bacteria</taxon>
        <taxon>Bacillati</taxon>
        <taxon>Actinomycetota</taxon>
        <taxon>Actinomycetes</taxon>
        <taxon>Kitasatosporales</taxon>
        <taxon>Streptomycetaceae</taxon>
        <taxon>Streptomyces</taxon>
    </lineage>
</organism>
<sequence>MAGVPSGVALITGGSSGVGLAAARAFARRGRPTVLVARRSGPLEAAAAELRTHAPCTPVALDLAADDGTVEKELTRLAEEFGPVEVLVNCAGHGMYVPFLELDPAEARRLFQVHWFSPAAAVRAVLPGMLARGRGHVVNVASVSAKSGPWGHSAYAAAKAALTTLTESLAAEYGGRGVHFGVVHPGLVDTPFFGAPDLAPLRARTARRMIRPERVGLAVADLVERPRAEVCVPRHYRVLDVLRAVSPGALGRLVARQSAPGRAAARGRRP</sequence>
<dbReference type="CDD" id="cd05233">
    <property type="entry name" value="SDR_c"/>
    <property type="match status" value="1"/>
</dbReference>
<dbReference type="PANTHER" id="PTHR44196:SF1">
    <property type="entry name" value="DEHYDROGENASE_REDUCTASE SDR FAMILY MEMBER 7B"/>
    <property type="match status" value="1"/>
</dbReference>